<feature type="region of interest" description="Disordered" evidence="1">
    <location>
        <begin position="1"/>
        <end position="25"/>
    </location>
</feature>
<dbReference type="AlphaFoldDB" id="A0A2V2LQY5"/>
<evidence type="ECO:0000256" key="1">
    <source>
        <dbReference type="SAM" id="MobiDB-lite"/>
    </source>
</evidence>
<feature type="compositionally biased region" description="Low complexity" evidence="1">
    <location>
        <begin position="1"/>
        <end position="10"/>
    </location>
</feature>
<reference evidence="3 4" key="1">
    <citation type="submission" date="2018-05" db="EMBL/GenBank/DDBJ databases">
        <title>Rhodobacteraceae gen. nov., sp. nov. isolated from sea water.</title>
        <authorList>
            <person name="Ren Y."/>
        </authorList>
    </citation>
    <scope>NUCLEOTIDE SEQUENCE [LARGE SCALE GENOMIC DNA]</scope>
    <source>
        <strain evidence="3 4">TG-679</strain>
    </source>
</reference>
<dbReference type="EMBL" id="QGKU01000003">
    <property type="protein sequence ID" value="PWR04619.1"/>
    <property type="molecule type" value="Genomic_DNA"/>
</dbReference>
<accession>A0A2V2LQY5</accession>
<feature type="transmembrane region" description="Helical" evidence="2">
    <location>
        <begin position="33"/>
        <end position="54"/>
    </location>
</feature>
<evidence type="ECO:0000313" key="3">
    <source>
        <dbReference type="EMBL" id="PWR04619.1"/>
    </source>
</evidence>
<keyword evidence="2" id="KW-0472">Membrane</keyword>
<dbReference type="Proteomes" id="UP000245680">
    <property type="component" value="Unassembled WGS sequence"/>
</dbReference>
<comment type="caution">
    <text evidence="3">The sequence shown here is derived from an EMBL/GenBank/DDBJ whole genome shotgun (WGS) entry which is preliminary data.</text>
</comment>
<name>A0A2V2LQY5_9RHOB</name>
<proteinExistence type="predicted"/>
<protein>
    <submittedName>
        <fullName evidence="3">Uncharacterized protein</fullName>
    </submittedName>
</protein>
<sequence length="76" mass="8036">MSDTTRQTRPTTKRQANRPGQSKLKPPVLVGEMTYLFLITVAAALLTGVLALPLTMPSGSFAALPADARDAVRLAA</sequence>
<evidence type="ECO:0000313" key="4">
    <source>
        <dbReference type="Proteomes" id="UP000245680"/>
    </source>
</evidence>
<keyword evidence="2" id="KW-1133">Transmembrane helix</keyword>
<organism evidence="3 4">
    <name type="scientific">Meridianimarinicoccus roseus</name>
    <dbReference type="NCBI Taxonomy" id="2072018"/>
    <lineage>
        <taxon>Bacteria</taxon>
        <taxon>Pseudomonadati</taxon>
        <taxon>Pseudomonadota</taxon>
        <taxon>Alphaproteobacteria</taxon>
        <taxon>Rhodobacterales</taxon>
        <taxon>Paracoccaceae</taxon>
        <taxon>Meridianimarinicoccus</taxon>
    </lineage>
</organism>
<gene>
    <name evidence="3" type="ORF">DKT77_01245</name>
</gene>
<evidence type="ECO:0000256" key="2">
    <source>
        <dbReference type="SAM" id="Phobius"/>
    </source>
</evidence>
<keyword evidence="4" id="KW-1185">Reference proteome</keyword>
<keyword evidence="2" id="KW-0812">Transmembrane</keyword>